<reference evidence="2 3" key="1">
    <citation type="submission" date="2023-01" db="EMBL/GenBank/DDBJ databases">
        <title>Analysis of 21 Apiospora genomes using comparative genomics revels a genus with tremendous synthesis potential of carbohydrate active enzymes and secondary metabolites.</title>
        <authorList>
            <person name="Sorensen T."/>
        </authorList>
    </citation>
    <scope>NUCLEOTIDE SEQUENCE [LARGE SCALE GENOMIC DNA]</scope>
    <source>
        <strain evidence="2 3">CBS 117206</strain>
    </source>
</reference>
<feature type="compositionally biased region" description="Low complexity" evidence="1">
    <location>
        <begin position="1"/>
        <end position="14"/>
    </location>
</feature>
<accession>A0AAW0QVE9</accession>
<feature type="region of interest" description="Disordered" evidence="1">
    <location>
        <begin position="1"/>
        <end position="27"/>
    </location>
</feature>
<gene>
    <name evidence="2" type="ORF">PG999_006498</name>
</gene>
<dbReference type="Proteomes" id="UP001392437">
    <property type="component" value="Unassembled WGS sequence"/>
</dbReference>
<dbReference type="EMBL" id="JAQQWP010000006">
    <property type="protein sequence ID" value="KAK8114429.1"/>
    <property type="molecule type" value="Genomic_DNA"/>
</dbReference>
<protein>
    <submittedName>
        <fullName evidence="2">Uncharacterized protein</fullName>
    </submittedName>
</protein>
<sequence>MSGTSNNNENTGSSDGPAPIAASSSQAEMAQAFKDLARYVLAPPSFAPPVSHRNPPSCALHSSDFPMAKYHWQDAPPKSPYGLLHLRGLGV</sequence>
<evidence type="ECO:0000256" key="1">
    <source>
        <dbReference type="SAM" id="MobiDB-lite"/>
    </source>
</evidence>
<evidence type="ECO:0000313" key="3">
    <source>
        <dbReference type="Proteomes" id="UP001392437"/>
    </source>
</evidence>
<name>A0AAW0QVE9_9PEZI</name>
<proteinExistence type="predicted"/>
<comment type="caution">
    <text evidence="2">The sequence shown here is derived from an EMBL/GenBank/DDBJ whole genome shotgun (WGS) entry which is preliminary data.</text>
</comment>
<keyword evidence="3" id="KW-1185">Reference proteome</keyword>
<evidence type="ECO:0000313" key="2">
    <source>
        <dbReference type="EMBL" id="KAK8114429.1"/>
    </source>
</evidence>
<organism evidence="2 3">
    <name type="scientific">Apiospora kogelbergensis</name>
    <dbReference type="NCBI Taxonomy" id="1337665"/>
    <lineage>
        <taxon>Eukaryota</taxon>
        <taxon>Fungi</taxon>
        <taxon>Dikarya</taxon>
        <taxon>Ascomycota</taxon>
        <taxon>Pezizomycotina</taxon>
        <taxon>Sordariomycetes</taxon>
        <taxon>Xylariomycetidae</taxon>
        <taxon>Amphisphaeriales</taxon>
        <taxon>Apiosporaceae</taxon>
        <taxon>Apiospora</taxon>
    </lineage>
</organism>
<dbReference type="AlphaFoldDB" id="A0AAW0QVE9"/>